<dbReference type="PIRSF" id="PIRSF038133">
    <property type="entry name" value="HAT_Nua4_EAF3/MRG15"/>
    <property type="match status" value="1"/>
</dbReference>
<feature type="region of interest" description="Disordered" evidence="8">
    <location>
        <begin position="81"/>
        <end position="135"/>
    </location>
</feature>
<dbReference type="SUPFAM" id="SSF54160">
    <property type="entry name" value="Chromo domain-like"/>
    <property type="match status" value="1"/>
</dbReference>
<dbReference type="InterPro" id="IPR016197">
    <property type="entry name" value="Chromo-like_dom_sf"/>
</dbReference>
<dbReference type="PROSITE" id="PS51640">
    <property type="entry name" value="MRG"/>
    <property type="match status" value="1"/>
</dbReference>
<dbReference type="InterPro" id="IPR038217">
    <property type="entry name" value="MRG_C_sf"/>
</dbReference>
<keyword evidence="6" id="KW-0804">Transcription</keyword>
<dbReference type="Gene3D" id="1.10.274.30">
    <property type="entry name" value="MRG domain"/>
    <property type="match status" value="1"/>
</dbReference>
<dbReference type="InterPro" id="IPR008676">
    <property type="entry name" value="MRG"/>
</dbReference>
<evidence type="ECO:0000256" key="7">
    <source>
        <dbReference type="ARBA" id="ARBA00023242"/>
    </source>
</evidence>
<evidence type="ECO:0000259" key="10">
    <source>
        <dbReference type="Pfam" id="PF22732"/>
    </source>
</evidence>
<dbReference type="Pfam" id="PF05712">
    <property type="entry name" value="MRG"/>
    <property type="match status" value="1"/>
</dbReference>
<comment type="subcellular location">
    <subcellularLocation>
        <location evidence="1">Nucleus</location>
    </subcellularLocation>
</comment>
<dbReference type="GO" id="GO:0032221">
    <property type="term" value="C:Rpd3S complex"/>
    <property type="evidence" value="ECO:0007669"/>
    <property type="project" value="TreeGrafter"/>
</dbReference>
<feature type="domain" description="MSL3 chromodomain-like" evidence="10">
    <location>
        <begin position="34"/>
        <end position="72"/>
    </location>
</feature>
<proteinExistence type="inferred from homology"/>
<dbReference type="GO" id="GO:0006355">
    <property type="term" value="P:regulation of DNA-templated transcription"/>
    <property type="evidence" value="ECO:0007669"/>
    <property type="project" value="InterPro"/>
</dbReference>
<dbReference type="OrthoDB" id="124855at2759"/>
<dbReference type="PANTHER" id="PTHR10880:SF15">
    <property type="entry name" value="MSL COMPLEX SUBUNIT 3"/>
    <property type="match status" value="1"/>
</dbReference>
<accession>A0A0C9W6F2</accession>
<feature type="compositionally biased region" description="Low complexity" evidence="8">
    <location>
        <begin position="81"/>
        <end position="92"/>
    </location>
</feature>
<protein>
    <recommendedName>
        <fullName evidence="3">Chromatin modification-related protein EAF3</fullName>
    </recommendedName>
</protein>
<feature type="compositionally biased region" description="Basic and acidic residues" evidence="8">
    <location>
        <begin position="113"/>
        <end position="135"/>
    </location>
</feature>
<name>A0A0C9W6F2_9AGAM</name>
<keyword evidence="12" id="KW-1185">Reference proteome</keyword>
<dbReference type="AlphaFoldDB" id="A0A0C9W6F2"/>
<feature type="domain" description="MRG" evidence="9">
    <location>
        <begin position="122"/>
        <end position="302"/>
    </location>
</feature>
<gene>
    <name evidence="11" type="ORF">HYDPIDRAFT_184208</name>
</gene>
<keyword evidence="7" id="KW-0539">Nucleus</keyword>
<evidence type="ECO:0000313" key="12">
    <source>
        <dbReference type="Proteomes" id="UP000053820"/>
    </source>
</evidence>
<dbReference type="HOGENOM" id="CLU_039566_1_1_1"/>
<dbReference type="GO" id="GO:0035267">
    <property type="term" value="C:NuA4 histone acetyltransferase complex"/>
    <property type="evidence" value="ECO:0007669"/>
    <property type="project" value="TreeGrafter"/>
</dbReference>
<dbReference type="PANTHER" id="PTHR10880">
    <property type="entry name" value="MORTALITY FACTOR 4-LIKE PROTEIN"/>
    <property type="match status" value="1"/>
</dbReference>
<evidence type="ECO:0000256" key="8">
    <source>
        <dbReference type="SAM" id="MobiDB-lite"/>
    </source>
</evidence>
<dbReference type="InterPro" id="IPR053820">
    <property type="entry name" value="MSL3_chromo-like"/>
</dbReference>
<dbReference type="GO" id="GO:0006325">
    <property type="term" value="P:chromatin organization"/>
    <property type="evidence" value="ECO:0007669"/>
    <property type="project" value="UniProtKB-KW"/>
</dbReference>
<evidence type="ECO:0000256" key="6">
    <source>
        <dbReference type="ARBA" id="ARBA00023163"/>
    </source>
</evidence>
<evidence type="ECO:0000313" key="11">
    <source>
        <dbReference type="EMBL" id="KIJ58331.1"/>
    </source>
</evidence>
<comment type="similarity">
    <text evidence="2">Belongs to the MRG family.</text>
</comment>
<organism evidence="11 12">
    <name type="scientific">Hydnomerulius pinastri MD-312</name>
    <dbReference type="NCBI Taxonomy" id="994086"/>
    <lineage>
        <taxon>Eukaryota</taxon>
        <taxon>Fungi</taxon>
        <taxon>Dikarya</taxon>
        <taxon>Basidiomycota</taxon>
        <taxon>Agaricomycotina</taxon>
        <taxon>Agaricomycetes</taxon>
        <taxon>Agaricomycetidae</taxon>
        <taxon>Boletales</taxon>
        <taxon>Boletales incertae sedis</taxon>
        <taxon>Leucogyrophana</taxon>
    </lineage>
</organism>
<dbReference type="InterPro" id="IPR026541">
    <property type="entry name" value="MRG_dom"/>
</dbReference>
<evidence type="ECO:0000259" key="9">
    <source>
        <dbReference type="Pfam" id="PF05712"/>
    </source>
</evidence>
<keyword evidence="5" id="KW-0805">Transcription regulation</keyword>
<evidence type="ECO:0000256" key="3">
    <source>
        <dbReference type="ARBA" id="ARBA00018505"/>
    </source>
</evidence>
<dbReference type="Proteomes" id="UP000053820">
    <property type="component" value="Unassembled WGS sequence"/>
</dbReference>
<dbReference type="EMBL" id="KN839953">
    <property type="protein sequence ID" value="KIJ58331.1"/>
    <property type="molecule type" value="Genomic_DNA"/>
</dbReference>
<evidence type="ECO:0000256" key="1">
    <source>
        <dbReference type="ARBA" id="ARBA00004123"/>
    </source>
</evidence>
<sequence length="314" mass="34666">MTISFTTREVLCESRTEILKAEVWDDATTKLAGVGPHFFVHYKGWKQTWDEWVPLQRLLKFNDTNVALQKALMAQASAAASTSSSSGAAKGKSAGGASGAGAGGVGGMAGRGGRKDGRGTKRGREEDDSSRKPEMKLNVPEVLKVLLVDDWEAITKNNQLVPLPRSPTVVEILQEFKEHVIKMGKQTSLRDPDLVLPTIISGLTVYFDRSLGANLLYRFERPQYAEIRKAYVTGPKVQVGQEKDMSAIYGGEHFLRMLVSLPQMVASSTMDAESVGLVKDYVNELLVYLVNERDRLFLAEYQSSSLQYQNISRS</sequence>
<dbReference type="Gene3D" id="2.30.30.140">
    <property type="match status" value="1"/>
</dbReference>
<dbReference type="Pfam" id="PF22732">
    <property type="entry name" value="MSL3_chromo-like"/>
    <property type="match status" value="1"/>
</dbReference>
<keyword evidence="4" id="KW-0156">Chromatin regulator</keyword>
<evidence type="ECO:0000256" key="2">
    <source>
        <dbReference type="ARBA" id="ARBA00009093"/>
    </source>
</evidence>
<evidence type="ECO:0000256" key="5">
    <source>
        <dbReference type="ARBA" id="ARBA00023015"/>
    </source>
</evidence>
<reference evidence="11 12" key="1">
    <citation type="submission" date="2014-04" db="EMBL/GenBank/DDBJ databases">
        <title>Evolutionary Origins and Diversification of the Mycorrhizal Mutualists.</title>
        <authorList>
            <consortium name="DOE Joint Genome Institute"/>
            <consortium name="Mycorrhizal Genomics Consortium"/>
            <person name="Kohler A."/>
            <person name="Kuo A."/>
            <person name="Nagy L.G."/>
            <person name="Floudas D."/>
            <person name="Copeland A."/>
            <person name="Barry K.W."/>
            <person name="Cichocki N."/>
            <person name="Veneault-Fourrey C."/>
            <person name="LaButti K."/>
            <person name="Lindquist E.A."/>
            <person name="Lipzen A."/>
            <person name="Lundell T."/>
            <person name="Morin E."/>
            <person name="Murat C."/>
            <person name="Riley R."/>
            <person name="Ohm R."/>
            <person name="Sun H."/>
            <person name="Tunlid A."/>
            <person name="Henrissat B."/>
            <person name="Grigoriev I.V."/>
            <person name="Hibbett D.S."/>
            <person name="Martin F."/>
        </authorList>
    </citation>
    <scope>NUCLEOTIDE SEQUENCE [LARGE SCALE GENOMIC DNA]</scope>
    <source>
        <strain evidence="11 12">MD-312</strain>
    </source>
</reference>
<evidence type="ECO:0000256" key="4">
    <source>
        <dbReference type="ARBA" id="ARBA00022853"/>
    </source>
</evidence>
<feature type="compositionally biased region" description="Gly residues" evidence="8">
    <location>
        <begin position="93"/>
        <end position="111"/>
    </location>
</feature>